<dbReference type="Pfam" id="PF09709">
    <property type="entry name" value="Cas_Csd1"/>
    <property type="match status" value="1"/>
</dbReference>
<dbReference type="EMBL" id="BMGJ01000008">
    <property type="protein sequence ID" value="GGD66768.1"/>
    <property type="molecule type" value="Genomic_DNA"/>
</dbReference>
<dbReference type="Proteomes" id="UP000614272">
    <property type="component" value="Unassembled WGS sequence"/>
</dbReference>
<evidence type="ECO:0000313" key="1">
    <source>
        <dbReference type="EMBL" id="GGD66768.1"/>
    </source>
</evidence>
<reference evidence="2" key="1">
    <citation type="journal article" date="2019" name="Int. J. Syst. Evol. Microbiol.">
        <title>The Global Catalogue of Microorganisms (GCM) 10K type strain sequencing project: providing services to taxonomists for standard genome sequencing and annotation.</title>
        <authorList>
            <consortium name="The Broad Institute Genomics Platform"/>
            <consortium name="The Broad Institute Genome Sequencing Center for Infectious Disease"/>
            <person name="Wu L."/>
            <person name="Ma J."/>
        </authorList>
    </citation>
    <scope>NUCLEOTIDE SEQUENCE [LARGE SCALE GENOMIC DNA]</scope>
    <source>
        <strain evidence="2">CGMCC 1.12923</strain>
    </source>
</reference>
<dbReference type="RefSeq" id="WP_099034913.1">
    <property type="nucleotide sequence ID" value="NZ_BMGJ01000008.1"/>
</dbReference>
<dbReference type="NCBIfam" id="TIGR01863">
    <property type="entry name" value="cas_Csd1"/>
    <property type="match status" value="1"/>
</dbReference>
<keyword evidence="2" id="KW-1185">Reference proteome</keyword>
<sequence length="585" mass="66097">MILQALCDYYDRKNTFKEKALAPLGFEEKEIPFLIVINADGKFINLEDTREHDGKKLRGHPFLVPKAEGRSGAKSYKTVNCLWDHYGYLLNQPKLDKPDKPPSDKDIEMAANQFEAFKQSVSSLNEKVDEPALNSVLRFLNNDEQITAVKAHVAYQEVLKIKGCNLTFKIAGEKALICQYSAIQEWVKSKPPTDGDFHKGICLVTGQDTQVVRLHNQVSGVNAKPAPFAAINESAYNSYGKDKGFNFPAGKESVFKYTTALSFLLSNRSPSKFVIGDTKYCCWSASPTPLEENICFFFTDSADDPEKGSEAIRNLYSTIHNGSYTERDAEQDFYVLGLAPNSARISVKLWEKGTVAEFAERFGQWFSDLEMDGVSHYGRPVLKWLLRSCALRGEDKNLSPVLISETARSILAGLPLPASLLNALLQRIKAEQGSFKHQTGYLRASLLKAYLNRQYRRYSQQQEVTVSLNHQEERIGYNLGRLFAVLEKLQEDANPSLNATIRDRYYSSASCTPKSVFGTLMRLSTHHLKKLEKPAFKVSAEKRIGTIMEKILDFPSHLNLEHQGLFALGYYHQKQDFYKKTEQGE</sequence>
<gene>
    <name evidence="1" type="ORF">GCM10011357_22530</name>
</gene>
<protein>
    <submittedName>
        <fullName evidence="1">Type I-C CRISPR-associated protein Cas8c/Csd1</fullName>
    </submittedName>
</protein>
<name>A0ABQ1RH24_9ALTE</name>
<evidence type="ECO:0000313" key="2">
    <source>
        <dbReference type="Proteomes" id="UP000614272"/>
    </source>
</evidence>
<accession>A0ABQ1RH24</accession>
<organism evidence="1 2">
    <name type="scientific">Lacimicrobium alkaliphilum</name>
    <dbReference type="NCBI Taxonomy" id="1526571"/>
    <lineage>
        <taxon>Bacteria</taxon>
        <taxon>Pseudomonadati</taxon>
        <taxon>Pseudomonadota</taxon>
        <taxon>Gammaproteobacteria</taxon>
        <taxon>Alteromonadales</taxon>
        <taxon>Alteromonadaceae</taxon>
        <taxon>Lacimicrobium</taxon>
    </lineage>
</organism>
<proteinExistence type="predicted"/>
<dbReference type="InterPro" id="IPR010144">
    <property type="entry name" value="CRISPR-assoc_prot_Csd1-typ"/>
</dbReference>
<dbReference type="CDD" id="cd09757">
    <property type="entry name" value="Cas8c_I-C"/>
    <property type="match status" value="1"/>
</dbReference>
<comment type="caution">
    <text evidence="1">The sequence shown here is derived from an EMBL/GenBank/DDBJ whole genome shotgun (WGS) entry which is preliminary data.</text>
</comment>